<evidence type="ECO:0000256" key="4">
    <source>
        <dbReference type="SAM" id="MobiDB-lite"/>
    </source>
</evidence>
<evidence type="ECO:0000256" key="2">
    <source>
        <dbReference type="ARBA" id="ARBA00006199"/>
    </source>
</evidence>
<dbReference type="KEGG" id="fas:105272425"/>
<comment type="subcellular location">
    <subcellularLocation>
        <location evidence="1">Nucleus</location>
    </subcellularLocation>
</comment>
<evidence type="ECO:0000313" key="7">
    <source>
        <dbReference type="RefSeq" id="XP_011312859.1"/>
    </source>
</evidence>
<dbReference type="Proteomes" id="UP000694866">
    <property type="component" value="Unplaced"/>
</dbReference>
<gene>
    <name evidence="5" type="primary">CRS1</name>
    <name evidence="7" type="synonym">LOC105272425</name>
    <name evidence="5" type="ORF">g.3609</name>
</gene>
<dbReference type="RefSeq" id="XP_011312859.1">
    <property type="nucleotide sequence ID" value="XM_011314557.1"/>
</dbReference>
<dbReference type="OrthoDB" id="10061064at2759"/>
<protein>
    <submittedName>
        <fullName evidence="5">CRS1 protein</fullName>
    </submittedName>
</protein>
<comment type="similarity">
    <text evidence="2">Belongs to the cut8/STS1 family.</text>
</comment>
<dbReference type="PANTHER" id="PTHR28032:SF1">
    <property type="entry name" value="FI02826P"/>
    <property type="match status" value="1"/>
</dbReference>
<dbReference type="GO" id="GO:0070628">
    <property type="term" value="F:proteasome binding"/>
    <property type="evidence" value="ECO:0007669"/>
    <property type="project" value="TreeGrafter"/>
</dbReference>
<accession>A0A0C9S2L7</accession>
<organism evidence="5">
    <name type="scientific">Fopius arisanus</name>
    <dbReference type="NCBI Taxonomy" id="64838"/>
    <lineage>
        <taxon>Eukaryota</taxon>
        <taxon>Metazoa</taxon>
        <taxon>Ecdysozoa</taxon>
        <taxon>Arthropoda</taxon>
        <taxon>Hexapoda</taxon>
        <taxon>Insecta</taxon>
        <taxon>Pterygota</taxon>
        <taxon>Neoptera</taxon>
        <taxon>Endopterygota</taxon>
        <taxon>Hymenoptera</taxon>
        <taxon>Apocrita</taxon>
        <taxon>Ichneumonoidea</taxon>
        <taxon>Braconidae</taxon>
        <taxon>Opiinae</taxon>
        <taxon>Fopius</taxon>
    </lineage>
</organism>
<dbReference type="PANTHER" id="PTHR28032">
    <property type="entry name" value="FI02826P"/>
    <property type="match status" value="1"/>
</dbReference>
<dbReference type="Pfam" id="PF08559">
    <property type="entry name" value="Cut8"/>
    <property type="match status" value="1"/>
</dbReference>
<evidence type="ECO:0000313" key="5">
    <source>
        <dbReference type="EMBL" id="JAG84918.1"/>
    </source>
</evidence>
<dbReference type="EMBL" id="GBYB01015151">
    <property type="protein sequence ID" value="JAG84918.1"/>
    <property type="molecule type" value="Transcribed_RNA"/>
</dbReference>
<keyword evidence="6" id="KW-1185">Reference proteome</keyword>
<dbReference type="AlphaFoldDB" id="A0A0C9S2L7"/>
<proteinExistence type="inferred from homology"/>
<evidence type="ECO:0000256" key="1">
    <source>
        <dbReference type="ARBA" id="ARBA00004123"/>
    </source>
</evidence>
<dbReference type="InterPro" id="IPR038422">
    <property type="entry name" value="Cut8/Sts1_sf"/>
</dbReference>
<dbReference type="GO" id="GO:0031144">
    <property type="term" value="P:proteasome localization"/>
    <property type="evidence" value="ECO:0007669"/>
    <property type="project" value="InterPro"/>
</dbReference>
<name>A0A0C9S2L7_9HYME</name>
<dbReference type="GO" id="GO:0071630">
    <property type="term" value="P:nuclear protein quality control by the ubiquitin-proteasome system"/>
    <property type="evidence" value="ECO:0007669"/>
    <property type="project" value="InterPro"/>
</dbReference>
<accession>A0A9R1TLB3</accession>
<feature type="region of interest" description="Disordered" evidence="4">
    <location>
        <begin position="96"/>
        <end position="130"/>
    </location>
</feature>
<dbReference type="GeneID" id="105272425"/>
<dbReference type="GO" id="GO:0031965">
    <property type="term" value="C:nuclear membrane"/>
    <property type="evidence" value="ECO:0007669"/>
    <property type="project" value="TreeGrafter"/>
</dbReference>
<dbReference type="Gene3D" id="1.20.58.1590">
    <property type="entry name" value="Tethering factor for nuclear proteasome Cut8/Sts1"/>
    <property type="match status" value="1"/>
</dbReference>
<reference evidence="5" key="1">
    <citation type="submission" date="2015-01" db="EMBL/GenBank/DDBJ databases">
        <title>Transcriptome Assembly of Fopius arisanus.</title>
        <authorList>
            <person name="Geib S."/>
        </authorList>
    </citation>
    <scope>NUCLEOTIDE SEQUENCE</scope>
</reference>
<reference evidence="7" key="2">
    <citation type="submission" date="2025-04" db="UniProtKB">
        <authorList>
            <consortium name="RefSeq"/>
        </authorList>
    </citation>
    <scope>IDENTIFICATION</scope>
    <source>
        <strain evidence="7">USDA-PBARC FA_bdor</strain>
        <tissue evidence="7">Whole organism</tissue>
    </source>
</reference>
<evidence type="ECO:0000313" key="6">
    <source>
        <dbReference type="Proteomes" id="UP000694866"/>
    </source>
</evidence>
<sequence>MMTTPTRETLHRRRRSLRQALAVIPDITSLSVSPGSPLPSDVNTINNRYSRDSWSPAPSPDELVIQKRGRRSKSIVWSPEVDAKRDSLLSLSLRDRTPVKSPTKASTHLKSTPRKRLLLDDNNDTTPDKTRVNEREGEKQFTGSLMNGLRGLSNEQLTKVIMDLVSMQEDGALSLDDKLRDIVIKRMPVADVQPLRERLTLLRQNVSESLMSLEGNYEFPYNRASVHLETYQKTLIEQGIKLIESQHWTAAMQYVFLAWPITKDLPKCPSPDDTTRKCFQSLTQICKDALVNGNFVNSTLEVFASRMDTMVHDCNEMKICQQMAKEMMRP</sequence>
<keyword evidence="3" id="KW-0539">Nucleus</keyword>
<evidence type="ECO:0000256" key="3">
    <source>
        <dbReference type="ARBA" id="ARBA00023242"/>
    </source>
</evidence>
<dbReference type="InterPro" id="IPR013868">
    <property type="entry name" value="Cut8/Sts1_fam"/>
</dbReference>